<protein>
    <submittedName>
        <fullName evidence="1">Transcriptional regulator</fullName>
    </submittedName>
</protein>
<dbReference type="EMBL" id="LRBG01000004">
    <property type="protein sequence ID" value="KXU89937.1"/>
    <property type="molecule type" value="Genomic_DNA"/>
</dbReference>
<comment type="caution">
    <text evidence="1">The sequence shown here is derived from an EMBL/GenBank/DDBJ whole genome shotgun (WGS) entry which is preliminary data.</text>
</comment>
<evidence type="ECO:0000313" key="2">
    <source>
        <dbReference type="Proteomes" id="UP000075613"/>
    </source>
</evidence>
<keyword evidence="2" id="KW-1185">Reference proteome</keyword>
<accession>A0A149PY75</accession>
<proteinExistence type="predicted"/>
<dbReference type="OrthoDB" id="8548202at2"/>
<gene>
    <name evidence="1" type="ORF">CI15_07095</name>
</gene>
<sequence>MAKQAIPTGFASDTGFPSPLSLPLDGLTTWNDLKLFLPFSRETARKLELAGQFPRRQRLTQRCTVYNNRELHRWFADPLNYRAQR</sequence>
<dbReference type="Proteomes" id="UP000075613">
    <property type="component" value="Unassembled WGS sequence"/>
</dbReference>
<evidence type="ECO:0000313" key="1">
    <source>
        <dbReference type="EMBL" id="KXU89937.1"/>
    </source>
</evidence>
<dbReference type="AlphaFoldDB" id="A0A149PY75"/>
<organism evidence="1 2">
    <name type="scientific">Paraburkholderia monticola</name>
    <dbReference type="NCBI Taxonomy" id="1399968"/>
    <lineage>
        <taxon>Bacteria</taxon>
        <taxon>Pseudomonadati</taxon>
        <taxon>Pseudomonadota</taxon>
        <taxon>Betaproteobacteria</taxon>
        <taxon>Burkholderiales</taxon>
        <taxon>Burkholderiaceae</taxon>
        <taxon>Paraburkholderia</taxon>
    </lineage>
</organism>
<dbReference type="RefSeq" id="WP_062125578.1">
    <property type="nucleotide sequence ID" value="NZ_LRBG01000004.1"/>
</dbReference>
<dbReference type="STRING" id="1399968.CI15_07095"/>
<reference evidence="1 2" key="1">
    <citation type="journal article" date="2015" name="Int. J. Syst. Evol. Microbiol.">
        <title>Burkholderia monticola sp. nov., isolated from mountain soil.</title>
        <authorList>
            <person name="Baek I."/>
            <person name="Seo B."/>
            <person name="Lee I."/>
            <person name="Yi H."/>
            <person name="Chun J."/>
        </authorList>
    </citation>
    <scope>NUCLEOTIDE SEQUENCE [LARGE SCALE GENOMIC DNA]</scope>
    <source>
        <strain evidence="1 2">JC2948</strain>
    </source>
</reference>
<name>A0A149PY75_9BURK</name>